<gene>
    <name evidence="5" type="ORF">AWB82_03257</name>
</gene>
<dbReference type="InterPro" id="IPR011663">
    <property type="entry name" value="UTRA"/>
</dbReference>
<dbReference type="GO" id="GO:0003677">
    <property type="term" value="F:DNA binding"/>
    <property type="evidence" value="ECO:0007669"/>
    <property type="project" value="UniProtKB-KW"/>
</dbReference>
<dbReference type="Gene3D" id="1.10.10.10">
    <property type="entry name" value="Winged helix-like DNA-binding domain superfamily/Winged helix DNA-binding domain"/>
    <property type="match status" value="1"/>
</dbReference>
<feature type="domain" description="HTH gntR-type" evidence="4">
    <location>
        <begin position="35"/>
        <end position="103"/>
    </location>
</feature>
<dbReference type="AlphaFoldDB" id="A0A158AYS4"/>
<keyword evidence="1" id="KW-0805">Transcription regulation</keyword>
<name>A0A158AYS4_9BURK</name>
<proteinExistence type="predicted"/>
<dbReference type="PANTHER" id="PTHR44846">
    <property type="entry name" value="MANNOSYL-D-GLYCERATE TRANSPORT/METABOLISM SYSTEM REPRESSOR MNGR-RELATED"/>
    <property type="match status" value="1"/>
</dbReference>
<dbReference type="Pfam" id="PF07702">
    <property type="entry name" value="UTRA"/>
    <property type="match status" value="1"/>
</dbReference>
<keyword evidence="2" id="KW-0238">DNA-binding</keyword>
<dbReference type="GO" id="GO:0045892">
    <property type="term" value="P:negative regulation of DNA-templated transcription"/>
    <property type="evidence" value="ECO:0007669"/>
    <property type="project" value="TreeGrafter"/>
</dbReference>
<accession>A0A158AYS4</accession>
<evidence type="ECO:0000256" key="2">
    <source>
        <dbReference type="ARBA" id="ARBA00023125"/>
    </source>
</evidence>
<keyword evidence="6" id="KW-1185">Reference proteome</keyword>
<evidence type="ECO:0000256" key="1">
    <source>
        <dbReference type="ARBA" id="ARBA00023015"/>
    </source>
</evidence>
<evidence type="ECO:0000256" key="3">
    <source>
        <dbReference type="ARBA" id="ARBA00023163"/>
    </source>
</evidence>
<dbReference type="CDD" id="cd07377">
    <property type="entry name" value="WHTH_GntR"/>
    <property type="match status" value="1"/>
</dbReference>
<dbReference type="InterPro" id="IPR000524">
    <property type="entry name" value="Tscrpt_reg_HTH_GntR"/>
</dbReference>
<dbReference type="InterPro" id="IPR036388">
    <property type="entry name" value="WH-like_DNA-bd_sf"/>
</dbReference>
<dbReference type="InterPro" id="IPR028978">
    <property type="entry name" value="Chorismate_lyase_/UTRA_dom_sf"/>
</dbReference>
<dbReference type="InterPro" id="IPR036390">
    <property type="entry name" value="WH_DNA-bd_sf"/>
</dbReference>
<dbReference type="EMBL" id="FCOJ02000021">
    <property type="protein sequence ID" value="SAK63004.1"/>
    <property type="molecule type" value="Genomic_DNA"/>
</dbReference>
<dbReference type="GO" id="GO:0003700">
    <property type="term" value="F:DNA-binding transcription factor activity"/>
    <property type="evidence" value="ECO:0007669"/>
    <property type="project" value="InterPro"/>
</dbReference>
<keyword evidence="3" id="KW-0804">Transcription</keyword>
<comment type="caution">
    <text evidence="5">The sequence shown here is derived from an EMBL/GenBank/DDBJ whole genome shotgun (WGS) entry which is preliminary data.</text>
</comment>
<dbReference type="SUPFAM" id="SSF64288">
    <property type="entry name" value="Chorismate lyase-like"/>
    <property type="match status" value="1"/>
</dbReference>
<dbReference type="SUPFAM" id="SSF46785">
    <property type="entry name" value="Winged helix' DNA-binding domain"/>
    <property type="match status" value="1"/>
</dbReference>
<dbReference type="PRINTS" id="PR00035">
    <property type="entry name" value="HTHGNTR"/>
</dbReference>
<dbReference type="PANTHER" id="PTHR44846:SF1">
    <property type="entry name" value="MANNOSYL-D-GLYCERATE TRANSPORT_METABOLISM SYSTEM REPRESSOR MNGR-RELATED"/>
    <property type="match status" value="1"/>
</dbReference>
<dbReference type="Pfam" id="PF00392">
    <property type="entry name" value="GntR"/>
    <property type="match status" value="1"/>
</dbReference>
<dbReference type="Proteomes" id="UP000054596">
    <property type="component" value="Unassembled WGS sequence"/>
</dbReference>
<sequence length="274" mass="30924">MGDNTHIRSMLLAQDLMATTSDAAPERLARSAGQQPLYSTLAEMLSREIYEGKYPPTTTLPSEKELTERYGVSRQTVRFALRMLRERGLISSHPGIGTIVREPVRTQGRFKALNSAEALLQFVEGTEMHATSLREIIVDAELGEQIECKPGLLMSEATFVRKTPGEDLPMSFVKIYVPPRFAAAQQKPIVSNTPVYQNIEKMFNVRVREIRQDVTATVLDEELAGILQTAPGEAALQMTRFYYDENQQLLQVTVSFYPRSRYTQSARFRVDDEA</sequence>
<dbReference type="Gene3D" id="3.40.1410.10">
    <property type="entry name" value="Chorismate lyase-like"/>
    <property type="match status" value="1"/>
</dbReference>
<dbReference type="SMART" id="SM00345">
    <property type="entry name" value="HTH_GNTR"/>
    <property type="match status" value="1"/>
</dbReference>
<protein>
    <submittedName>
        <fullName evidence="5">GntR family transcriptional regulator</fullName>
    </submittedName>
</protein>
<dbReference type="STRING" id="1777143.AWB82_03257"/>
<evidence type="ECO:0000313" key="6">
    <source>
        <dbReference type="Proteomes" id="UP000054596"/>
    </source>
</evidence>
<organism evidence="5 6">
    <name type="scientific">Caballeronia glebae</name>
    <dbReference type="NCBI Taxonomy" id="1777143"/>
    <lineage>
        <taxon>Bacteria</taxon>
        <taxon>Pseudomonadati</taxon>
        <taxon>Pseudomonadota</taxon>
        <taxon>Betaproteobacteria</taxon>
        <taxon>Burkholderiales</taxon>
        <taxon>Burkholderiaceae</taxon>
        <taxon>Caballeronia</taxon>
    </lineage>
</organism>
<dbReference type="RefSeq" id="WP_235023323.1">
    <property type="nucleotide sequence ID" value="NZ_FCOJ02000021.1"/>
</dbReference>
<evidence type="ECO:0000259" key="4">
    <source>
        <dbReference type="PROSITE" id="PS50949"/>
    </source>
</evidence>
<dbReference type="PROSITE" id="PS50949">
    <property type="entry name" value="HTH_GNTR"/>
    <property type="match status" value="1"/>
</dbReference>
<dbReference type="SMART" id="SM00866">
    <property type="entry name" value="UTRA"/>
    <property type="match status" value="1"/>
</dbReference>
<dbReference type="InterPro" id="IPR050679">
    <property type="entry name" value="Bact_HTH_transcr_reg"/>
</dbReference>
<evidence type="ECO:0000313" key="5">
    <source>
        <dbReference type="EMBL" id="SAK63004.1"/>
    </source>
</evidence>
<reference evidence="5" key="1">
    <citation type="submission" date="2016-01" db="EMBL/GenBank/DDBJ databases">
        <authorList>
            <person name="Peeters C."/>
        </authorList>
    </citation>
    <scope>NUCLEOTIDE SEQUENCE [LARGE SCALE GENOMIC DNA]</scope>
    <source>
        <strain evidence="5">LMG 29325</strain>
    </source>
</reference>